<keyword evidence="3 4" id="KW-0732">Signal</keyword>
<evidence type="ECO:0000256" key="1">
    <source>
        <dbReference type="ARBA" id="ARBA00004196"/>
    </source>
</evidence>
<comment type="caution">
    <text evidence="7">The sequence shown here is derived from an EMBL/GenBank/DDBJ whole genome shotgun (WGS) entry which is preliminary data.</text>
</comment>
<organism evidence="7 8">
    <name type="scientific">Faecalimonas umbilicata</name>
    <dbReference type="NCBI Taxonomy" id="1912855"/>
    <lineage>
        <taxon>Bacteria</taxon>
        <taxon>Bacillati</taxon>
        <taxon>Bacillota</taxon>
        <taxon>Clostridia</taxon>
        <taxon>Lachnospirales</taxon>
        <taxon>Lachnospiraceae</taxon>
        <taxon>Faecalimonas</taxon>
    </lineage>
</organism>
<evidence type="ECO:0000256" key="2">
    <source>
        <dbReference type="ARBA" id="ARBA00007639"/>
    </source>
</evidence>
<dbReference type="Pfam" id="PF13407">
    <property type="entry name" value="Peripla_BP_4"/>
    <property type="match status" value="1"/>
</dbReference>
<dbReference type="AlphaFoldDB" id="A0A4R3J9Q0"/>
<feature type="domain" description="Periplasmic binding protein" evidence="5">
    <location>
        <begin position="57"/>
        <end position="305"/>
    </location>
</feature>
<dbReference type="InterPro" id="IPR025997">
    <property type="entry name" value="SBP_2_dom"/>
</dbReference>
<evidence type="ECO:0000256" key="4">
    <source>
        <dbReference type="SAM" id="SignalP"/>
    </source>
</evidence>
<dbReference type="SUPFAM" id="SSF53822">
    <property type="entry name" value="Periplasmic binding protein-like I"/>
    <property type="match status" value="1"/>
</dbReference>
<dbReference type="GO" id="GO:0030246">
    <property type="term" value="F:carbohydrate binding"/>
    <property type="evidence" value="ECO:0007669"/>
    <property type="project" value="UniProtKB-ARBA"/>
</dbReference>
<evidence type="ECO:0000259" key="5">
    <source>
        <dbReference type="Pfam" id="PF13407"/>
    </source>
</evidence>
<evidence type="ECO:0000313" key="7">
    <source>
        <dbReference type="EMBL" id="TCS62247.1"/>
    </source>
</evidence>
<dbReference type="PANTHER" id="PTHR46847">
    <property type="entry name" value="D-ALLOSE-BINDING PERIPLASMIC PROTEIN-RELATED"/>
    <property type="match status" value="1"/>
</dbReference>
<dbReference type="GO" id="GO:0030313">
    <property type="term" value="C:cell envelope"/>
    <property type="evidence" value="ECO:0007669"/>
    <property type="project" value="UniProtKB-SubCell"/>
</dbReference>
<proteinExistence type="inferred from homology"/>
<gene>
    <name evidence="6" type="primary">rbsB</name>
    <name evidence="7" type="ORF">EDD74_13315</name>
    <name evidence="6" type="ORF">FAEUMB_30230</name>
</gene>
<feature type="signal peptide" evidence="4">
    <location>
        <begin position="1"/>
        <end position="21"/>
    </location>
</feature>
<feature type="chain" id="PRO_5039356958" evidence="4">
    <location>
        <begin position="22"/>
        <end position="331"/>
    </location>
</feature>
<dbReference type="InterPro" id="IPR028082">
    <property type="entry name" value="Peripla_BP_I"/>
</dbReference>
<dbReference type="CDD" id="cd19971">
    <property type="entry name" value="PBP1_ABC_sugar_binding-like"/>
    <property type="match status" value="1"/>
</dbReference>
<reference evidence="6 9" key="1">
    <citation type="journal article" date="2018" name="Int. J. Syst. Evol. Microbiol.">
        <title>Draft Genome Sequence of Faecalimonas umbilicata JCM 30896T, an Acetate-Producing Bacterium Isolated from Human Feces.</title>
        <authorList>
            <person name="Sakamoto M."/>
            <person name="Ikeyama N."/>
            <person name="Yuki M."/>
            <person name="Ohkuma M."/>
        </authorList>
    </citation>
    <scope>NUCLEOTIDE SEQUENCE [LARGE SCALE GENOMIC DNA]</scope>
    <source>
        <strain evidence="6 9">EGH7</strain>
    </source>
</reference>
<evidence type="ECO:0000256" key="3">
    <source>
        <dbReference type="ARBA" id="ARBA00022729"/>
    </source>
</evidence>
<evidence type="ECO:0000313" key="6">
    <source>
        <dbReference type="EMBL" id="GBU06482.1"/>
    </source>
</evidence>
<dbReference type="RefSeq" id="WP_016438480.1">
    <property type="nucleotide sequence ID" value="NZ_BHEO01000008.1"/>
</dbReference>
<evidence type="ECO:0000313" key="8">
    <source>
        <dbReference type="Proteomes" id="UP000294613"/>
    </source>
</evidence>
<sequence length="331" mass="36477">MQKKILSIILCMILCILPLSGCKKNVGTPEDNAVSPEEEKQEETEVYTFGYTCTTMADNPYFAVLEEAIREEVEKQGGQMITRDPKGDDTLQLEQINEMIEEGIDAIFLSPVNWETIQPGLDALREAGVKIINIDTEVKDLNLVDAYVGTDNKQAGYLCGEDVVQRFPEGGKVLILECPNTNSINERITGFEEAIADQGFEIVARENVNGSKEISMETTKRLLKQYPDVDVIMCGNDQTALGAKVAAETDQAYAGVVIYGVDGSPDLKKELQKSDDIIVGTAAQRPITLGKDAVKSAFQVLDGEKIKEPIYEETFLITKDNVDMYGADGWQ</sequence>
<dbReference type="Proteomes" id="UP000702954">
    <property type="component" value="Unassembled WGS sequence"/>
</dbReference>
<dbReference type="Proteomes" id="UP000294613">
    <property type="component" value="Unassembled WGS sequence"/>
</dbReference>
<protein>
    <submittedName>
        <fullName evidence="7">Monosaccharide ABC transporter substrate-binding protein (CUT2 family)</fullName>
    </submittedName>
    <submittedName>
        <fullName evidence="6">Ribose ABC transporter substrate-binding protein</fullName>
    </submittedName>
</protein>
<name>A0A4R3J9Q0_9FIRM</name>
<keyword evidence="9" id="KW-1185">Reference proteome</keyword>
<dbReference type="PANTHER" id="PTHR46847:SF1">
    <property type="entry name" value="D-ALLOSE-BINDING PERIPLASMIC PROTEIN-RELATED"/>
    <property type="match status" value="1"/>
</dbReference>
<evidence type="ECO:0000313" key="9">
    <source>
        <dbReference type="Proteomes" id="UP000702954"/>
    </source>
</evidence>
<dbReference type="EMBL" id="BHEO01000008">
    <property type="protein sequence ID" value="GBU06482.1"/>
    <property type="molecule type" value="Genomic_DNA"/>
</dbReference>
<dbReference type="Gene3D" id="3.40.50.2300">
    <property type="match status" value="2"/>
</dbReference>
<reference evidence="7 8" key="2">
    <citation type="submission" date="2019-03" db="EMBL/GenBank/DDBJ databases">
        <title>Genomic Encyclopedia of Type Strains, Phase IV (KMG-IV): sequencing the most valuable type-strain genomes for metagenomic binning, comparative biology and taxonomic classification.</title>
        <authorList>
            <person name="Goeker M."/>
        </authorList>
    </citation>
    <scope>NUCLEOTIDE SEQUENCE [LARGE SCALE GENOMIC DNA]</scope>
    <source>
        <strain evidence="7 8">DSM 103426</strain>
    </source>
</reference>
<comment type="similarity">
    <text evidence="2">Belongs to the bacterial solute-binding protein 2 family.</text>
</comment>
<comment type="subcellular location">
    <subcellularLocation>
        <location evidence="1">Cell envelope</location>
    </subcellularLocation>
</comment>
<accession>A0A4R3J9Q0</accession>
<dbReference type="EMBL" id="SLZV01000033">
    <property type="protein sequence ID" value="TCS62247.1"/>
    <property type="molecule type" value="Genomic_DNA"/>
</dbReference>